<dbReference type="AlphaFoldDB" id="A0A0A1UQS1"/>
<organism evidence="1 2">
    <name type="scientific">Metarhizium robertsii</name>
    <dbReference type="NCBI Taxonomy" id="568076"/>
    <lineage>
        <taxon>Eukaryota</taxon>
        <taxon>Fungi</taxon>
        <taxon>Dikarya</taxon>
        <taxon>Ascomycota</taxon>
        <taxon>Pezizomycotina</taxon>
        <taxon>Sordariomycetes</taxon>
        <taxon>Hypocreomycetidae</taxon>
        <taxon>Hypocreales</taxon>
        <taxon>Clavicipitaceae</taxon>
        <taxon>Metarhizium</taxon>
    </lineage>
</organism>
<name>A0A0A1UQS1_9HYPO</name>
<evidence type="ECO:0000313" key="2">
    <source>
        <dbReference type="Proteomes" id="UP000030151"/>
    </source>
</evidence>
<proteinExistence type="predicted"/>
<gene>
    <name evidence="1" type="ORF">X797_009527</name>
</gene>
<comment type="caution">
    <text evidence="1">The sequence shown here is derived from an EMBL/GenBank/DDBJ whole genome shotgun (WGS) entry which is preliminary data.</text>
</comment>
<evidence type="ECO:0000313" key="1">
    <source>
        <dbReference type="EMBL" id="EXU97422.1"/>
    </source>
</evidence>
<dbReference type="HOGENOM" id="CLU_083079_0_0_1"/>
<dbReference type="Proteomes" id="UP000030151">
    <property type="component" value="Unassembled WGS sequence"/>
</dbReference>
<protein>
    <submittedName>
        <fullName evidence="1">Uncharacterized protein</fullName>
    </submittedName>
</protein>
<reference evidence="1 2" key="1">
    <citation type="submission" date="2014-02" db="EMBL/GenBank/DDBJ databases">
        <title>The genome sequence of the entomopathogenic fungus Metarhizium robertsii ARSEF 2575.</title>
        <authorList>
            <person name="Giuliano Garisto Donzelli B."/>
            <person name="Roe B.A."/>
            <person name="Macmil S.L."/>
            <person name="Krasnoff S.B."/>
            <person name="Gibson D.M."/>
        </authorList>
    </citation>
    <scope>NUCLEOTIDE SEQUENCE [LARGE SCALE GENOMIC DNA]</scope>
    <source>
        <strain evidence="1 2">ARSEF 2575</strain>
    </source>
</reference>
<dbReference type="EMBL" id="JELW01000037">
    <property type="protein sequence ID" value="EXU97422.1"/>
    <property type="molecule type" value="Genomic_DNA"/>
</dbReference>
<accession>A0A0A1UQS1</accession>
<sequence>MEEPENTYCSACRGDIACCNYCKTFIFCQSCGPNTEDRKARHWTFCGLIQQRRAEYLALRDEERRPIQTRGGLCLLLAEKRHELVHLMFKAAYPEQLPMETINDMVELFDYQPTSGCWNFTAAKLALPALYICQGRNRYAFDYALNFLNSRVLTDRQERDLGPFPFLHGTGAQIRFSFLETVDGLIRADESRLGFFRVPLVSCKLRVLSEIRQLERNPRRFAALRQLSRPRYLWDSHNHPRRQQMSETEVRAIVHQVPLAQRIAGLKNEIRTLARFQDSTWRNVWRHLCLPTDCDWRQQNPVENMDEEMQKVIYANRHAWAGVPEECEGMVSLLDLWR</sequence>